<feature type="compositionally biased region" description="Low complexity" evidence="1">
    <location>
        <begin position="159"/>
        <end position="176"/>
    </location>
</feature>
<proteinExistence type="predicted"/>
<gene>
    <name evidence="3" type="ordered locus">BPSS1293</name>
</gene>
<dbReference type="KEGG" id="bps:BPSS1293"/>
<protein>
    <submittedName>
        <fullName evidence="3">Lipoprotein</fullName>
    </submittedName>
</protein>
<accession>Q63KR9</accession>
<organism evidence="3 4">
    <name type="scientific">Burkholderia pseudomallei (strain K96243)</name>
    <dbReference type="NCBI Taxonomy" id="272560"/>
    <lineage>
        <taxon>Bacteria</taxon>
        <taxon>Pseudomonadati</taxon>
        <taxon>Pseudomonadota</taxon>
        <taxon>Betaproteobacteria</taxon>
        <taxon>Burkholderiales</taxon>
        <taxon>Burkholderiaceae</taxon>
        <taxon>Burkholderia</taxon>
        <taxon>pseudomallei group</taxon>
    </lineage>
</organism>
<name>Q63KR9_BURPS</name>
<dbReference type="eggNOG" id="ENOG5032WZX">
    <property type="taxonomic scope" value="Bacteria"/>
</dbReference>
<dbReference type="EMBL" id="BX571966">
    <property type="protein sequence ID" value="CAH38763.1"/>
    <property type="molecule type" value="Genomic_DNA"/>
</dbReference>
<dbReference type="AlphaFoldDB" id="Q63KR9"/>
<feature type="chain" id="PRO_5004266535" evidence="2">
    <location>
        <begin position="25"/>
        <end position="200"/>
    </location>
</feature>
<evidence type="ECO:0000256" key="1">
    <source>
        <dbReference type="SAM" id="MobiDB-lite"/>
    </source>
</evidence>
<dbReference type="PROSITE" id="PS51257">
    <property type="entry name" value="PROKAR_LIPOPROTEIN"/>
    <property type="match status" value="1"/>
</dbReference>
<evidence type="ECO:0000313" key="3">
    <source>
        <dbReference type="EMBL" id="CAH38763.1"/>
    </source>
</evidence>
<keyword evidence="2" id="KW-0732">Signal</keyword>
<feature type="signal peptide" evidence="2">
    <location>
        <begin position="1"/>
        <end position="24"/>
    </location>
</feature>
<sequence>MILRMRRAPPIPILFAVACVAARAAGLPTPVLSRLPPGYEVMAARQGPDVDAGRISYLIVLHRPADSASEPSPRPLVIVEQQADGTFRLAARNDEVVLRANEGGQCDPFDPQDADENGLAVKGRFFTVQNFVACGQHWSDYVTFRHDARTGRWLFANESAPSRSRSKASRTACARSGPIRESRWRSMHGAAATKRRLSGD</sequence>
<dbReference type="Proteomes" id="UP000000605">
    <property type="component" value="Chromosome 2"/>
</dbReference>
<reference evidence="3 4" key="1">
    <citation type="journal article" date="2004" name="Proc. Natl. Acad. Sci. U.S.A.">
        <title>Genomic plasticity of the causative agent of melioidosis, Burkholderia pseudomallei.</title>
        <authorList>
            <person name="Holden M.T.G."/>
            <person name="Titball R.W."/>
            <person name="Peacock S.J."/>
            <person name="Cerdeno-Tarraga A.M."/>
            <person name="Atkins T."/>
            <person name="Crossman L.C."/>
            <person name="Pitt T."/>
            <person name="Churcher C."/>
            <person name="Mungall K."/>
            <person name="Bentley S.D."/>
            <person name="Sebaihia M."/>
            <person name="Thomson N.R."/>
            <person name="Bason N."/>
            <person name="Beacham I.R."/>
            <person name="Brooks K."/>
            <person name="Brown K.A."/>
            <person name="Brown N.F."/>
            <person name="Challis G.L."/>
            <person name="Cherevach I."/>
            <person name="Chillingworth T."/>
            <person name="Cronin A."/>
            <person name="Crosset B."/>
            <person name="Davis P."/>
            <person name="DeShazer D."/>
            <person name="Feltwell T."/>
            <person name="Fraser A."/>
            <person name="Hance Z."/>
            <person name="Hauser H."/>
            <person name="Holroyd S."/>
            <person name="Jagels K."/>
            <person name="Keith K.E."/>
            <person name="Maddison M."/>
            <person name="Moule S."/>
            <person name="Price C."/>
            <person name="Quail M.A."/>
            <person name="Rabbinowitsch E."/>
            <person name="Rutherford K."/>
            <person name="Sanders M."/>
            <person name="Simmonds M."/>
            <person name="Songsivilai S."/>
            <person name="Stevens K."/>
            <person name="Tumapa S."/>
            <person name="Vesaratchavest M."/>
            <person name="Whitehead S."/>
            <person name="Yeats C."/>
            <person name="Barrell B.G."/>
            <person name="Oyston P.C.F."/>
            <person name="Parkhill J."/>
        </authorList>
    </citation>
    <scope>NUCLEOTIDE SEQUENCE [LARGE SCALE GENOMIC DNA]</scope>
    <source>
        <strain evidence="3 4">K96243</strain>
    </source>
</reference>
<evidence type="ECO:0000256" key="2">
    <source>
        <dbReference type="SAM" id="SignalP"/>
    </source>
</evidence>
<keyword evidence="4" id="KW-1185">Reference proteome</keyword>
<evidence type="ECO:0000313" key="4">
    <source>
        <dbReference type="Proteomes" id="UP000000605"/>
    </source>
</evidence>
<keyword evidence="3" id="KW-0449">Lipoprotein</keyword>
<feature type="region of interest" description="Disordered" evidence="1">
    <location>
        <begin position="159"/>
        <end position="200"/>
    </location>
</feature>
<dbReference type="PATRIC" id="fig|272560.6.peg.5499"/>